<keyword evidence="2" id="KW-0805">Transcription regulation</keyword>
<dbReference type="GO" id="GO:0003700">
    <property type="term" value="F:DNA-binding transcription factor activity"/>
    <property type="evidence" value="ECO:0007669"/>
    <property type="project" value="InterPro"/>
</dbReference>
<dbReference type="RefSeq" id="WP_042325361.1">
    <property type="nucleotide sequence ID" value="NZ_CP066076.1"/>
</dbReference>
<dbReference type="AlphaFoldDB" id="A0A7T4TA56"/>
<reference evidence="6 7" key="1">
    <citation type="submission" date="2020-12" db="EMBL/GenBank/DDBJ databases">
        <title>FDA dAtabase for Regulatory Grade micrObial Sequences (FDA-ARGOS): Supporting development and validation of Infectious Disease Dx tests.</title>
        <authorList>
            <person name="Nelson B."/>
            <person name="Plummer A."/>
            <person name="Tallon L."/>
            <person name="Sadzewicz L."/>
            <person name="Zhao X."/>
            <person name="Boylan J."/>
            <person name="Ott S."/>
            <person name="Bowen H."/>
            <person name="Vavikolanu K."/>
            <person name="Mehta A."/>
            <person name="Aluvathingal J."/>
            <person name="Nadendla S."/>
            <person name="Myers T."/>
            <person name="Yan Y."/>
            <person name="Sichtig H."/>
        </authorList>
    </citation>
    <scope>NUCLEOTIDE SEQUENCE [LARGE SCALE GENOMIC DNA]</scope>
    <source>
        <strain evidence="6 7">FDAARGOS_1049</strain>
    </source>
</reference>
<dbReference type="Gene3D" id="1.10.10.10">
    <property type="entry name" value="Winged helix-like DNA-binding domain superfamily/Winged helix DNA-binding domain"/>
    <property type="match status" value="1"/>
</dbReference>
<dbReference type="PANTHER" id="PTHR30126">
    <property type="entry name" value="HTH-TYPE TRANSCRIPTIONAL REGULATOR"/>
    <property type="match status" value="1"/>
</dbReference>
<dbReference type="Pfam" id="PF03466">
    <property type="entry name" value="LysR_substrate"/>
    <property type="match status" value="1"/>
</dbReference>
<evidence type="ECO:0000313" key="6">
    <source>
        <dbReference type="EMBL" id="QQC65747.1"/>
    </source>
</evidence>
<evidence type="ECO:0000256" key="3">
    <source>
        <dbReference type="ARBA" id="ARBA00023125"/>
    </source>
</evidence>
<evidence type="ECO:0000259" key="5">
    <source>
        <dbReference type="PROSITE" id="PS50931"/>
    </source>
</evidence>
<dbReference type="SUPFAM" id="SSF53850">
    <property type="entry name" value="Periplasmic binding protein-like II"/>
    <property type="match status" value="1"/>
</dbReference>
<evidence type="ECO:0000256" key="4">
    <source>
        <dbReference type="ARBA" id="ARBA00023163"/>
    </source>
</evidence>
<feature type="domain" description="HTH lysR-type" evidence="5">
    <location>
        <begin position="4"/>
        <end position="61"/>
    </location>
</feature>
<dbReference type="InterPro" id="IPR036390">
    <property type="entry name" value="WH_DNA-bd_sf"/>
</dbReference>
<keyword evidence="4" id="KW-0804">Transcription</keyword>
<gene>
    <name evidence="6" type="ORF">I6I06_23330</name>
</gene>
<dbReference type="InterPro" id="IPR036388">
    <property type="entry name" value="WH-like_DNA-bd_sf"/>
</dbReference>
<dbReference type="Gene3D" id="3.40.190.290">
    <property type="match status" value="1"/>
</dbReference>
<dbReference type="EMBL" id="CP066076">
    <property type="protein sequence ID" value="QQC65747.1"/>
    <property type="molecule type" value="Genomic_DNA"/>
</dbReference>
<dbReference type="Pfam" id="PF00126">
    <property type="entry name" value="HTH_1"/>
    <property type="match status" value="1"/>
</dbReference>
<keyword evidence="7" id="KW-1185">Reference proteome</keyword>
<evidence type="ECO:0000313" key="7">
    <source>
        <dbReference type="Proteomes" id="UP000595610"/>
    </source>
</evidence>
<comment type="similarity">
    <text evidence="1">Belongs to the LysR transcriptional regulatory family.</text>
</comment>
<evidence type="ECO:0000256" key="1">
    <source>
        <dbReference type="ARBA" id="ARBA00009437"/>
    </source>
</evidence>
<dbReference type="Proteomes" id="UP000595610">
    <property type="component" value="Chromosome 2"/>
</dbReference>
<protein>
    <submittedName>
        <fullName evidence="6">LysR family transcriptional regulator</fullName>
    </submittedName>
</protein>
<sequence>MNDFSLHDLKCFDAVIRTGSFQAAAAALHRSHPAVFAAVARLESEAGLNLLDRGGYRVKLSDAGRSFHERMQPLLSEAEGLRQHAAQLAMGEESELHVVLGDLCPRPAVLGLLARFFTTCVHTRLHLHFETVSGPVERLKARDADLMFHRVDATDPLLESIALCKIRLVPVIAPNLLPAALPKTLRPEHLRDYTQCVMRDSARAPRDEHFLVIEGAHQITVADQFMKKDVILQGLAWGHLPDFLIDGEIRHGTLRSIAGRYFPGRTETVVAARRRDGAQGPVAERLWAYLQANAPIVASGA</sequence>
<organism evidence="6 7">
    <name type="scientific">Paraburkholderia ginsengisoli</name>
    <dbReference type="NCBI Taxonomy" id="311231"/>
    <lineage>
        <taxon>Bacteria</taxon>
        <taxon>Pseudomonadati</taxon>
        <taxon>Pseudomonadota</taxon>
        <taxon>Betaproteobacteria</taxon>
        <taxon>Burkholderiales</taxon>
        <taxon>Burkholderiaceae</taxon>
        <taxon>Paraburkholderia</taxon>
    </lineage>
</organism>
<dbReference type="InterPro" id="IPR005119">
    <property type="entry name" value="LysR_subst-bd"/>
</dbReference>
<dbReference type="PANTHER" id="PTHR30126:SF88">
    <property type="entry name" value="TRANSCRIPTIONAL REGULATOR-RELATED"/>
    <property type="match status" value="1"/>
</dbReference>
<proteinExistence type="inferred from homology"/>
<accession>A0A7T4TA56</accession>
<dbReference type="PROSITE" id="PS50931">
    <property type="entry name" value="HTH_LYSR"/>
    <property type="match status" value="1"/>
</dbReference>
<keyword evidence="3" id="KW-0238">DNA-binding</keyword>
<dbReference type="KEGG" id="pgis:I6I06_23330"/>
<dbReference type="GO" id="GO:0000976">
    <property type="term" value="F:transcription cis-regulatory region binding"/>
    <property type="evidence" value="ECO:0007669"/>
    <property type="project" value="TreeGrafter"/>
</dbReference>
<evidence type="ECO:0000256" key="2">
    <source>
        <dbReference type="ARBA" id="ARBA00023015"/>
    </source>
</evidence>
<dbReference type="InterPro" id="IPR000847">
    <property type="entry name" value="LysR_HTH_N"/>
</dbReference>
<dbReference type="SUPFAM" id="SSF46785">
    <property type="entry name" value="Winged helix' DNA-binding domain"/>
    <property type="match status" value="1"/>
</dbReference>
<name>A0A7T4TA56_9BURK</name>